<name>A0ACB9GL50_9ASTR</name>
<proteinExistence type="predicted"/>
<reference evidence="1 2" key="2">
    <citation type="journal article" date="2022" name="Mol. Ecol. Resour.">
        <title>The genomes of chicory, endive, great burdock and yacon provide insights into Asteraceae paleo-polyploidization history and plant inulin production.</title>
        <authorList>
            <person name="Fan W."/>
            <person name="Wang S."/>
            <person name="Wang H."/>
            <person name="Wang A."/>
            <person name="Jiang F."/>
            <person name="Liu H."/>
            <person name="Zhao H."/>
            <person name="Xu D."/>
            <person name="Zhang Y."/>
        </authorList>
    </citation>
    <scope>NUCLEOTIDE SEQUENCE [LARGE SCALE GENOMIC DNA]</scope>
    <source>
        <strain evidence="2">cv. Yunnan</strain>
        <tissue evidence="1">Leaves</tissue>
    </source>
</reference>
<protein>
    <submittedName>
        <fullName evidence="1">Uncharacterized protein</fullName>
    </submittedName>
</protein>
<dbReference type="Proteomes" id="UP001056120">
    <property type="component" value="Linkage Group LG14"/>
</dbReference>
<organism evidence="1 2">
    <name type="scientific">Smallanthus sonchifolius</name>
    <dbReference type="NCBI Taxonomy" id="185202"/>
    <lineage>
        <taxon>Eukaryota</taxon>
        <taxon>Viridiplantae</taxon>
        <taxon>Streptophyta</taxon>
        <taxon>Embryophyta</taxon>
        <taxon>Tracheophyta</taxon>
        <taxon>Spermatophyta</taxon>
        <taxon>Magnoliopsida</taxon>
        <taxon>eudicotyledons</taxon>
        <taxon>Gunneridae</taxon>
        <taxon>Pentapetalae</taxon>
        <taxon>asterids</taxon>
        <taxon>campanulids</taxon>
        <taxon>Asterales</taxon>
        <taxon>Asteraceae</taxon>
        <taxon>Asteroideae</taxon>
        <taxon>Heliantheae alliance</taxon>
        <taxon>Millerieae</taxon>
        <taxon>Smallanthus</taxon>
    </lineage>
</organism>
<reference evidence="2" key="1">
    <citation type="journal article" date="2022" name="Mol. Ecol. Resour.">
        <title>The genomes of chicory, endive, great burdock and yacon provide insights into Asteraceae palaeo-polyploidization history and plant inulin production.</title>
        <authorList>
            <person name="Fan W."/>
            <person name="Wang S."/>
            <person name="Wang H."/>
            <person name="Wang A."/>
            <person name="Jiang F."/>
            <person name="Liu H."/>
            <person name="Zhao H."/>
            <person name="Xu D."/>
            <person name="Zhang Y."/>
        </authorList>
    </citation>
    <scope>NUCLEOTIDE SEQUENCE [LARGE SCALE GENOMIC DNA]</scope>
    <source>
        <strain evidence="2">cv. Yunnan</strain>
    </source>
</reference>
<keyword evidence="2" id="KW-1185">Reference proteome</keyword>
<comment type="caution">
    <text evidence="1">The sequence shown here is derived from an EMBL/GenBank/DDBJ whole genome shotgun (WGS) entry which is preliminary data.</text>
</comment>
<sequence>MYHGTTSTSKSSGSGIALFTGNPTEEDHSTGCGGHACYASGSGLGSHHQNTSRNPPATSSANNSAMARIAEDHVALFSSCMLAYENFIGGKLTDPETIEEDFNQVDPDDMEDMDIVTFRIFIRALVIYLSWTKYAKTLFANPVIPYIVRRSKIVSGEHPDTAVPCTSTAATGIPELVFPMRTKGPDQLVSPTYESPDLVAVVGPARARYPSSTKSHSKLKAPLQSPSLCEAVTKVVEANPIQELDSHSGHSRI</sequence>
<evidence type="ECO:0000313" key="1">
    <source>
        <dbReference type="EMBL" id="KAI3784214.1"/>
    </source>
</evidence>
<dbReference type="EMBL" id="CM042031">
    <property type="protein sequence ID" value="KAI3784214.1"/>
    <property type="molecule type" value="Genomic_DNA"/>
</dbReference>
<accession>A0ACB9GL50</accession>
<evidence type="ECO:0000313" key="2">
    <source>
        <dbReference type="Proteomes" id="UP001056120"/>
    </source>
</evidence>
<gene>
    <name evidence="1" type="ORF">L1987_43309</name>
</gene>